<accession>A0A3B0WQP6</accession>
<protein>
    <submittedName>
        <fullName evidence="1">Uncharacterized protein</fullName>
    </submittedName>
</protein>
<organism evidence="1">
    <name type="scientific">hydrothermal vent metagenome</name>
    <dbReference type="NCBI Taxonomy" id="652676"/>
    <lineage>
        <taxon>unclassified sequences</taxon>
        <taxon>metagenomes</taxon>
        <taxon>ecological metagenomes</taxon>
    </lineage>
</organism>
<dbReference type="SUPFAM" id="SSF51126">
    <property type="entry name" value="Pectin lyase-like"/>
    <property type="match status" value="1"/>
</dbReference>
<sequence length="637" mass="66510">MNKIITTTLLIAGLNSVHASELAGFEEHSIEIQKMLDANTKSMNSKGAGASYSTVGFTNDCDFRLGATKIQDALDFAEGNGIDEVRVAEGTYDETVDIDDFSVILQGGYTDCAAAETDTVNATSIATIINATVAGEPVIFISGNTQRNSITIANFTLTGAEPLGFSLGGGLSVSGADASVTLNQMSIRNNENFSGGGILVFGGDTDIAAFNLSVENNNAIAGGGIFCSGTDNSVLVNGAIDNFWGIKQNVSTGDGGGVYVGDGCRFTSYVGSNDTGAFGFDERGILQNTATNHGGGIFATGGGIVNLIGTQFCFFGCFGYDSEPVSVRFNTADSDGDDAGEGGGIYATGANTTVNVTNGYITHNSAYQGGGVTVADTANYSTNSTLQRSSIFGGPITDVVCWSPGSCNQLVRNRGDFRGGAVFAKTGGTAQINRTQFTANRANFGTAVYSLNADSNIEIEGALMYGNGDNGTGGYDDNNVIRVGTDARIELAWSTVADNNILDSDEIVDSGGGTIRLLSSIIHESNPVPVMATSTPASQLFDCMLLHEDASLEGNGFAINVDDPSFVDRANGDYHIDFNASPAMDYCDSLNAPAFTDSDNDQRGWDWSGINNIQGPYDVGYDEQNDLIFANGFEEIL</sequence>
<dbReference type="AlphaFoldDB" id="A0A3B0WQP6"/>
<dbReference type="InterPro" id="IPR011050">
    <property type="entry name" value="Pectin_lyase_fold/virulence"/>
</dbReference>
<name>A0A3B0WQP6_9ZZZZ</name>
<proteinExistence type="predicted"/>
<dbReference type="EMBL" id="UOFA01000293">
    <property type="protein sequence ID" value="VAW46576.1"/>
    <property type="molecule type" value="Genomic_DNA"/>
</dbReference>
<evidence type="ECO:0000313" key="1">
    <source>
        <dbReference type="EMBL" id="VAW46576.1"/>
    </source>
</evidence>
<reference evidence="1" key="1">
    <citation type="submission" date="2018-06" db="EMBL/GenBank/DDBJ databases">
        <authorList>
            <person name="Zhirakovskaya E."/>
        </authorList>
    </citation>
    <scope>NUCLEOTIDE SEQUENCE</scope>
</reference>
<gene>
    <name evidence="1" type="ORF">MNBD_GAMMA02-954</name>
</gene>